<comment type="caution">
    <text evidence="5">The sequence shown here is derived from an EMBL/GenBank/DDBJ whole genome shotgun (WGS) entry which is preliminary data.</text>
</comment>
<dbReference type="GO" id="GO:0004176">
    <property type="term" value="F:ATP-dependent peptidase activity"/>
    <property type="evidence" value="ECO:0007669"/>
    <property type="project" value="UniProtKB-UniRule"/>
</dbReference>
<dbReference type="Gene3D" id="3.30.230.10">
    <property type="match status" value="1"/>
</dbReference>
<dbReference type="Gene3D" id="3.40.50.300">
    <property type="entry name" value="P-loop containing nucleotide triphosphate hydrolases"/>
    <property type="match status" value="2"/>
</dbReference>
<dbReference type="Gene3D" id="1.10.8.60">
    <property type="match status" value="1"/>
</dbReference>
<dbReference type="Pfam" id="PF05362">
    <property type="entry name" value="Lon_C"/>
    <property type="match status" value="1"/>
</dbReference>
<dbReference type="InterPro" id="IPR046844">
    <property type="entry name" value="Lon-like_helical"/>
</dbReference>
<evidence type="ECO:0000313" key="5">
    <source>
        <dbReference type="EMBL" id="EMG37445.1"/>
    </source>
</evidence>
<dbReference type="EC" id="3.4.21.53" evidence="2"/>
<dbReference type="OrthoDB" id="9758568at2"/>
<keyword evidence="1 2" id="KW-0645">Protease</keyword>
<dbReference type="InterPro" id="IPR020568">
    <property type="entry name" value="Ribosomal_Su5_D2-typ_SF"/>
</dbReference>
<dbReference type="Pfam" id="PF20437">
    <property type="entry name" value="LonC_helical"/>
    <property type="match status" value="1"/>
</dbReference>
<dbReference type="SUPFAM" id="SSF54211">
    <property type="entry name" value="Ribosomal protein S5 domain 2-like"/>
    <property type="match status" value="1"/>
</dbReference>
<feature type="domain" description="Lon proteolytic" evidence="4">
    <location>
        <begin position="571"/>
        <end position="766"/>
    </location>
</feature>
<dbReference type="Pfam" id="PF13654">
    <property type="entry name" value="AAA_32"/>
    <property type="match status" value="1"/>
</dbReference>
<comment type="catalytic activity">
    <reaction evidence="2">
        <text>Hydrolysis of proteins in presence of ATP.</text>
        <dbReference type="EC" id="3.4.21.53"/>
    </reaction>
</comment>
<protein>
    <recommendedName>
        <fullName evidence="2">endopeptidase La</fullName>
        <ecNumber evidence="2">3.4.21.53</ecNumber>
    </recommendedName>
</protein>
<dbReference type="PATRIC" id="fig|1262666.3.peg.1758"/>
<dbReference type="RefSeq" id="WP_005986183.1">
    <property type="nucleotide sequence ID" value="NZ_AOSV01000018.1"/>
</dbReference>
<keyword evidence="2" id="KW-0720">Serine protease</keyword>
<dbReference type="AlphaFoldDB" id="M5PTT7"/>
<evidence type="ECO:0000256" key="1">
    <source>
        <dbReference type="ARBA" id="ARBA00022670"/>
    </source>
</evidence>
<dbReference type="PRINTS" id="PR00830">
    <property type="entry name" value="ENDOLAPTASE"/>
</dbReference>
<dbReference type="GO" id="GO:0004252">
    <property type="term" value="F:serine-type endopeptidase activity"/>
    <property type="evidence" value="ECO:0007669"/>
    <property type="project" value="UniProtKB-UniRule"/>
</dbReference>
<dbReference type="GO" id="GO:0030163">
    <property type="term" value="P:protein catabolic process"/>
    <property type="evidence" value="ECO:0007669"/>
    <property type="project" value="InterPro"/>
</dbReference>
<keyword evidence="2" id="KW-0378">Hydrolase</keyword>
<proteinExistence type="inferred from homology"/>
<dbReference type="GO" id="GO:0005524">
    <property type="term" value="F:ATP binding"/>
    <property type="evidence" value="ECO:0007669"/>
    <property type="project" value="InterPro"/>
</dbReference>
<organism evidence="5 6">
    <name type="scientific">Desulfocurvibacter africanus PCS</name>
    <dbReference type="NCBI Taxonomy" id="1262666"/>
    <lineage>
        <taxon>Bacteria</taxon>
        <taxon>Pseudomonadati</taxon>
        <taxon>Thermodesulfobacteriota</taxon>
        <taxon>Desulfovibrionia</taxon>
        <taxon>Desulfovibrionales</taxon>
        <taxon>Desulfovibrionaceae</taxon>
        <taxon>Desulfocurvibacter</taxon>
    </lineage>
</organism>
<feature type="active site" evidence="2">
    <location>
        <position position="704"/>
    </location>
</feature>
<dbReference type="InterPro" id="IPR008269">
    <property type="entry name" value="Lon_proteolytic"/>
</dbReference>
<dbReference type="PROSITE" id="PS51786">
    <property type="entry name" value="LON_PROTEOLYTIC"/>
    <property type="match status" value="1"/>
</dbReference>
<dbReference type="GO" id="GO:0006508">
    <property type="term" value="P:proteolysis"/>
    <property type="evidence" value="ECO:0007669"/>
    <property type="project" value="UniProtKB-KW"/>
</dbReference>
<feature type="region of interest" description="Disordered" evidence="3">
    <location>
        <begin position="286"/>
        <end position="305"/>
    </location>
</feature>
<dbReference type="InterPro" id="IPR027065">
    <property type="entry name" value="Lon_Prtase"/>
</dbReference>
<dbReference type="InterPro" id="IPR041699">
    <property type="entry name" value="AAA_32"/>
</dbReference>
<evidence type="ECO:0000313" key="6">
    <source>
        <dbReference type="Proteomes" id="UP000011922"/>
    </source>
</evidence>
<name>M5PTT7_DESAF</name>
<dbReference type="InterPro" id="IPR014721">
    <property type="entry name" value="Ribsml_uS5_D2-typ_fold_subgr"/>
</dbReference>
<dbReference type="PANTHER" id="PTHR10046">
    <property type="entry name" value="ATP DEPENDENT LON PROTEASE FAMILY MEMBER"/>
    <property type="match status" value="1"/>
</dbReference>
<dbReference type="InterPro" id="IPR027417">
    <property type="entry name" value="P-loop_NTPase"/>
</dbReference>
<dbReference type="Pfam" id="PF20436">
    <property type="entry name" value="LonB_AAA-LID"/>
    <property type="match status" value="1"/>
</dbReference>
<dbReference type="EMBL" id="AOSV01000018">
    <property type="protein sequence ID" value="EMG37445.1"/>
    <property type="molecule type" value="Genomic_DNA"/>
</dbReference>
<dbReference type="InterPro" id="IPR046843">
    <property type="entry name" value="LonB_AAA-LID"/>
</dbReference>
<comment type="similarity">
    <text evidence="2">Belongs to the peptidase S16 family.</text>
</comment>
<gene>
    <name evidence="5" type="ORF">PCS_01735</name>
</gene>
<evidence type="ECO:0000256" key="2">
    <source>
        <dbReference type="PROSITE-ProRule" id="PRU01122"/>
    </source>
</evidence>
<evidence type="ECO:0000259" key="4">
    <source>
        <dbReference type="PROSITE" id="PS51786"/>
    </source>
</evidence>
<sequence>MGKPLSLAPERLRAGLQPEAVPYADSRQIPRRERFEPPQPRALHALNLAVNIPGNEYNVYLSGEESLGRTYFLRHFLEPVAAKADVPPDVLYVYNFDDEDRPRALQLPPGQGRTFKTDLAKAVALLRERIPGSLEQDAFVQRREALLKTYQSTKDDLYTRMEDEAESKGFTLGMETEGQLSLSPRVKGKTLSLEEFEKLDSETQRTLRGKRDELLVAMNGMLRQVQAVERGFTEQERSIEREFASSEVREKLAPLRGRFASQVKVMDYLAALEKDVLANLERFATRPEQQPQPQPQQPQAEPAQAEDFCGRYEAHLLVDNSGLKGAPVIVEDHPTYFNLLGSMERESELGALYTDFTLIKPGALHRANHGYLILKADDVLNSPSAWEGLLRALRSGLARLEDPSEHSEQVRTRTIEPEPIPLQVKILLVGTDEIYEHLLYHDSRFRKLFKIKAHLQSHVARSEGDILGFLQGCGTIIADAGLLPFDREALAGLVDHASRIVEDQTKLSLHYPLIRELMIEASAMAKLQGKDMVDAAVLHEAQAARDFRANLYEEEFMADYDREIIKVATSGTAVGRVNGLSVTYFGEYEFGLPHHIACTVGVGREGIVDLEREAELGGPIHTKAMMILKSYLLGLFAYDKPLILSGSLYFEQSYAEVEGDSASGAELAALLSALAEAPIELSLAFTGAVNQSGAIMAVGGVTRKIEGFFEVCRRRGLTGRQGVLIPADNVRNLMLKPEVVRAVDDGKFSIHPVACIEDALELLTGIPAGKRGPDGTFPEGTLYRRVDDRLGALARAAAQFGQSWRI</sequence>
<accession>M5PTT7</accession>
<reference evidence="5 6" key="1">
    <citation type="journal article" date="2013" name="Genome Announc.">
        <title>Draft Genome Sequence for Desulfovibrio africanus Strain PCS.</title>
        <authorList>
            <person name="Brown S.D."/>
            <person name="Utturkar S.M."/>
            <person name="Arkin A.P."/>
            <person name="Deutschbauer A.M."/>
            <person name="Elias D.A."/>
            <person name="Hazen T.C."/>
            <person name="Chakraborty R."/>
        </authorList>
    </citation>
    <scope>NUCLEOTIDE SEQUENCE [LARGE SCALE GENOMIC DNA]</scope>
    <source>
        <strain evidence="5 6">PCS</strain>
    </source>
</reference>
<feature type="active site" evidence="2">
    <location>
        <position position="661"/>
    </location>
</feature>
<evidence type="ECO:0000256" key="3">
    <source>
        <dbReference type="SAM" id="MobiDB-lite"/>
    </source>
</evidence>
<dbReference type="Proteomes" id="UP000011922">
    <property type="component" value="Unassembled WGS sequence"/>
</dbReference>